<organism evidence="5 6">
    <name type="scientific">Panagrellus redivivus</name>
    <name type="common">Microworm</name>
    <dbReference type="NCBI Taxonomy" id="6233"/>
    <lineage>
        <taxon>Eukaryota</taxon>
        <taxon>Metazoa</taxon>
        <taxon>Ecdysozoa</taxon>
        <taxon>Nematoda</taxon>
        <taxon>Chromadorea</taxon>
        <taxon>Rhabditida</taxon>
        <taxon>Tylenchina</taxon>
        <taxon>Panagrolaimomorpha</taxon>
        <taxon>Panagrolaimoidea</taxon>
        <taxon>Panagrolaimidae</taxon>
        <taxon>Panagrellus</taxon>
    </lineage>
</organism>
<evidence type="ECO:0000256" key="3">
    <source>
        <dbReference type="SAM" id="SignalP"/>
    </source>
</evidence>
<keyword evidence="2" id="KW-1133">Transmembrane helix</keyword>
<evidence type="ECO:0000256" key="2">
    <source>
        <dbReference type="SAM" id="Phobius"/>
    </source>
</evidence>
<feature type="compositionally biased region" description="Gly residues" evidence="1">
    <location>
        <begin position="141"/>
        <end position="154"/>
    </location>
</feature>
<reference evidence="5" key="1">
    <citation type="journal article" date="2013" name="Genetics">
        <title>The draft genome and transcriptome of Panagrellus redivivus are shaped by the harsh demands of a free-living lifestyle.</title>
        <authorList>
            <person name="Srinivasan J."/>
            <person name="Dillman A.R."/>
            <person name="Macchietto M.G."/>
            <person name="Heikkinen L."/>
            <person name="Lakso M."/>
            <person name="Fracchia K.M."/>
            <person name="Antoshechkin I."/>
            <person name="Mortazavi A."/>
            <person name="Wong G."/>
            <person name="Sternberg P.W."/>
        </authorList>
    </citation>
    <scope>NUCLEOTIDE SEQUENCE [LARGE SCALE GENOMIC DNA]</scope>
    <source>
        <strain evidence="5">MT8872</strain>
    </source>
</reference>
<dbReference type="InterPro" id="IPR020864">
    <property type="entry name" value="MACPF"/>
</dbReference>
<keyword evidence="2" id="KW-0472">Membrane</keyword>
<dbReference type="AlphaFoldDB" id="A0A7E4VRV2"/>
<feature type="chain" id="PRO_5028826788" evidence="3">
    <location>
        <begin position="30"/>
        <end position="878"/>
    </location>
</feature>
<sequence length="878" mass="99352">MFAVLFKLTYFSLLCNLSIQFTPIDIGKAYRDELRRQLAKSPISDLALCIANIDKMNISNLKTRPKEALGDYLGRGYDLLTGETKLSVFGETYQNCNTSADFKYFVPDFYRAEKLYIGNVEKSTSICTSTQEYKSASNAGGSVGGSGSGGGKTMGGSFSASQTEAKTNIEKSDTSMIMVKAEIVLYQLLGSPAASFNGAFLSRIQAIVNATRDRLPRTARYLIEEIYRDYGTEVVMNAKLGVKIERRVYVSNSYMKASSEKQTSFKMGLEASMTKQNEKKEQPPNTQGGKASVSFESIKKSVEEMSQVDKTDVISVWGGPDYSAMSSDSMEDFLKLDHVAALSRETEPLYRMMHGGALSPLSMTTDEITKLRMEFQYVYDEIMERNVYRGCMNPEYYNFDFQANVDDNSCDGNRCSFTDINFNCGVTRKLCNKNKASYLETQFQLDVNALEFYDEYYDFEKDSILKMTDEKDKEEFQTWKGSVVRNRDKIHKIFDKLIDCNYTKFASGKPNATFFANANSLELQACIKQGQIVEMKDNTYQLKTCNNTIPSDWDVEPTPTGFFQTCEPLEATTKFDEDLEKLKQPRPSPCTHYRTNNIVTGNQSCPINTTKELVMTFVQVLPDFYAVYKDYVHDPEDEGNYQVYTYQITLKDSVNISTYWCRSNTAKKSGIYFGGLFGRKHRNSYIAAEGCQSGMKDMLLFYDTIFCVSIKPPTGGERNLTPELRYMYSSQSVRAVCPSKTSKQLATVINGVQVFACIYKKLGYSNAPTPRPIELPFRDFINMVERRAESTLVYFNDPNRTFYETIPLAAVQNELYLTIQDKTREMNAHFFGVPTTTIKPDALKDNFHKSNNLLIFIIIAASLLVIIVAVACVYVIQK</sequence>
<feature type="domain" description="MACPF" evidence="4">
    <location>
        <begin position="157"/>
        <end position="324"/>
    </location>
</feature>
<dbReference type="Pfam" id="PF01823">
    <property type="entry name" value="MACPF"/>
    <property type="match status" value="1"/>
</dbReference>
<protein>
    <submittedName>
        <fullName evidence="6">Macrophage-expressed gene 1 protein</fullName>
    </submittedName>
</protein>
<name>A0A7E4VRV2_PANRE</name>
<evidence type="ECO:0000259" key="4">
    <source>
        <dbReference type="Pfam" id="PF01823"/>
    </source>
</evidence>
<evidence type="ECO:0000313" key="6">
    <source>
        <dbReference type="WBParaSite" id="Pan_g24144.t2"/>
    </source>
</evidence>
<keyword evidence="3" id="KW-0732">Signal</keyword>
<keyword evidence="2" id="KW-0812">Transmembrane</keyword>
<feature type="transmembrane region" description="Helical" evidence="2">
    <location>
        <begin position="853"/>
        <end position="876"/>
    </location>
</feature>
<proteinExistence type="predicted"/>
<keyword evidence="5" id="KW-1185">Reference proteome</keyword>
<accession>A0A7E4VRV2</accession>
<dbReference type="Proteomes" id="UP000492821">
    <property type="component" value="Unassembled WGS sequence"/>
</dbReference>
<evidence type="ECO:0000313" key="5">
    <source>
        <dbReference type="Proteomes" id="UP000492821"/>
    </source>
</evidence>
<feature type="signal peptide" evidence="3">
    <location>
        <begin position="1"/>
        <end position="29"/>
    </location>
</feature>
<reference evidence="6" key="2">
    <citation type="submission" date="2020-10" db="UniProtKB">
        <authorList>
            <consortium name="WormBaseParasite"/>
        </authorList>
    </citation>
    <scope>IDENTIFICATION</scope>
</reference>
<dbReference type="WBParaSite" id="Pan_g24144.t2">
    <property type="protein sequence ID" value="Pan_g24144.t2"/>
    <property type="gene ID" value="Pan_g24144"/>
</dbReference>
<evidence type="ECO:0000256" key="1">
    <source>
        <dbReference type="SAM" id="MobiDB-lite"/>
    </source>
</evidence>
<feature type="region of interest" description="Disordered" evidence="1">
    <location>
        <begin position="135"/>
        <end position="165"/>
    </location>
</feature>